<protein>
    <submittedName>
        <fullName evidence="2">Uncharacterized protein</fullName>
    </submittedName>
</protein>
<accession>A0ABT3GAU5</accession>
<evidence type="ECO:0000256" key="1">
    <source>
        <dbReference type="SAM" id="MobiDB-lite"/>
    </source>
</evidence>
<organism evidence="2 3">
    <name type="scientific">Luteolibacter rhizosphaerae</name>
    <dbReference type="NCBI Taxonomy" id="2989719"/>
    <lineage>
        <taxon>Bacteria</taxon>
        <taxon>Pseudomonadati</taxon>
        <taxon>Verrucomicrobiota</taxon>
        <taxon>Verrucomicrobiia</taxon>
        <taxon>Verrucomicrobiales</taxon>
        <taxon>Verrucomicrobiaceae</taxon>
        <taxon>Luteolibacter</taxon>
    </lineage>
</organism>
<name>A0ABT3GAU5_9BACT</name>
<reference evidence="2" key="1">
    <citation type="submission" date="2022-10" db="EMBL/GenBank/DDBJ databases">
        <title>Luteolibacter sp. GHJ8, whole genome shotgun sequencing project.</title>
        <authorList>
            <person name="Zhao G."/>
            <person name="Shen L."/>
        </authorList>
    </citation>
    <scope>NUCLEOTIDE SEQUENCE</scope>
    <source>
        <strain evidence="2">GHJ8</strain>
    </source>
</reference>
<comment type="caution">
    <text evidence="2">The sequence shown here is derived from an EMBL/GenBank/DDBJ whole genome shotgun (WGS) entry which is preliminary data.</text>
</comment>
<dbReference type="RefSeq" id="WP_264516591.1">
    <property type="nucleotide sequence ID" value="NZ_JAPDDR010000022.1"/>
</dbReference>
<dbReference type="EMBL" id="JAPDDR010000022">
    <property type="protein sequence ID" value="MCW1916971.1"/>
    <property type="molecule type" value="Genomic_DNA"/>
</dbReference>
<proteinExistence type="predicted"/>
<evidence type="ECO:0000313" key="3">
    <source>
        <dbReference type="Proteomes" id="UP001165653"/>
    </source>
</evidence>
<dbReference type="Proteomes" id="UP001165653">
    <property type="component" value="Unassembled WGS sequence"/>
</dbReference>
<feature type="region of interest" description="Disordered" evidence="1">
    <location>
        <begin position="1"/>
        <end position="43"/>
    </location>
</feature>
<evidence type="ECO:0000313" key="2">
    <source>
        <dbReference type="EMBL" id="MCW1916971.1"/>
    </source>
</evidence>
<keyword evidence="3" id="KW-1185">Reference proteome</keyword>
<sequence length="43" mass="4846">MARLETAEGFARRWRSDRAADNGRSMDEAEDVQRPGRRTGIGP</sequence>
<feature type="compositionally biased region" description="Basic and acidic residues" evidence="1">
    <location>
        <begin position="10"/>
        <end position="34"/>
    </location>
</feature>
<gene>
    <name evidence="2" type="ORF">OJ996_25505</name>
</gene>